<protein>
    <submittedName>
        <fullName evidence="1">Uncharacterized protein</fullName>
    </submittedName>
</protein>
<dbReference type="EMBL" id="IACK01123655">
    <property type="protein sequence ID" value="LAA88135.1"/>
    <property type="molecule type" value="Transcribed_RNA"/>
</dbReference>
<dbReference type="AlphaFoldDB" id="A0A2D4IV79"/>
<sequence length="100" mass="11497">MQVCIYRTYVKTYFIKTIITNFKSKQCHTLNFHSIYTYLYFHSKKKGKSQVWEYIPNLQEVSLLNKKGVQPTSNDSGSVQHSTASPCLTVIIGTEISITK</sequence>
<proteinExistence type="predicted"/>
<name>A0A2D4IV79_MICLE</name>
<organism evidence="1">
    <name type="scientific">Micrurus lemniscatus lemniscatus</name>
    <dbReference type="NCBI Taxonomy" id="129467"/>
    <lineage>
        <taxon>Eukaryota</taxon>
        <taxon>Metazoa</taxon>
        <taxon>Chordata</taxon>
        <taxon>Craniata</taxon>
        <taxon>Vertebrata</taxon>
        <taxon>Euteleostomi</taxon>
        <taxon>Lepidosauria</taxon>
        <taxon>Squamata</taxon>
        <taxon>Bifurcata</taxon>
        <taxon>Unidentata</taxon>
        <taxon>Episquamata</taxon>
        <taxon>Toxicofera</taxon>
        <taxon>Serpentes</taxon>
        <taxon>Colubroidea</taxon>
        <taxon>Elapidae</taxon>
        <taxon>Elapinae</taxon>
        <taxon>Micrurus</taxon>
    </lineage>
</organism>
<reference evidence="1" key="1">
    <citation type="submission" date="2017-07" db="EMBL/GenBank/DDBJ databases">
        <authorList>
            <person name="Mikheyev A."/>
            <person name="Grau M."/>
        </authorList>
    </citation>
    <scope>NUCLEOTIDE SEQUENCE</scope>
    <source>
        <tissue evidence="1">Venom_gland</tissue>
    </source>
</reference>
<reference evidence="1" key="2">
    <citation type="submission" date="2017-11" db="EMBL/GenBank/DDBJ databases">
        <title>Coralsnake Venomics: Analyses of Venom Gland Transcriptomes and Proteomes of Six Brazilian Taxa.</title>
        <authorList>
            <person name="Aird S.D."/>
            <person name="Jorge da Silva N."/>
            <person name="Qiu L."/>
            <person name="Villar-Briones A."/>
            <person name="Aparecida-Saddi V."/>
            <person name="Campos-Telles M.P."/>
            <person name="Grau M."/>
            <person name="Mikheyev A.S."/>
        </authorList>
    </citation>
    <scope>NUCLEOTIDE SEQUENCE</scope>
    <source>
        <tissue evidence="1">Venom_gland</tissue>
    </source>
</reference>
<evidence type="ECO:0000313" key="1">
    <source>
        <dbReference type="EMBL" id="LAA88135.1"/>
    </source>
</evidence>
<accession>A0A2D4IV79</accession>